<dbReference type="Proteomes" id="UP000317036">
    <property type="component" value="Unassembled WGS sequence"/>
</dbReference>
<feature type="domain" description="Tyr recombinase" evidence="2">
    <location>
        <begin position="1"/>
        <end position="133"/>
    </location>
</feature>
<keyword evidence="4" id="KW-1185">Reference proteome</keyword>
<dbReference type="PROSITE" id="PS51898">
    <property type="entry name" value="TYR_RECOMBINASE"/>
    <property type="match status" value="1"/>
</dbReference>
<dbReference type="AlphaFoldDB" id="A0A559K4I5"/>
<evidence type="ECO:0000256" key="1">
    <source>
        <dbReference type="ARBA" id="ARBA00023172"/>
    </source>
</evidence>
<evidence type="ECO:0000259" key="2">
    <source>
        <dbReference type="PROSITE" id="PS51898"/>
    </source>
</evidence>
<name>A0A559K4I5_9BACL</name>
<dbReference type="GO" id="GO:0003677">
    <property type="term" value="F:DNA binding"/>
    <property type="evidence" value="ECO:0007669"/>
    <property type="project" value="InterPro"/>
</dbReference>
<dbReference type="SUPFAM" id="SSF56349">
    <property type="entry name" value="DNA breaking-rejoining enzymes"/>
    <property type="match status" value="1"/>
</dbReference>
<dbReference type="Gene3D" id="1.10.443.10">
    <property type="entry name" value="Intergrase catalytic core"/>
    <property type="match status" value="1"/>
</dbReference>
<gene>
    <name evidence="3" type="ORF">FPZ49_26225</name>
</gene>
<dbReference type="InterPro" id="IPR002104">
    <property type="entry name" value="Integrase_catalytic"/>
</dbReference>
<sequence>MALYNATGIDEYEPEAEDCTGIERSRSQVLELVNENKAYFKTEYIFVANYGEPLKADHFRKRLHDYGVKSGIHGQVRVSPHTFRHYFCTAYLENGGDVFTLQRIAGHADLKRLVNTSKRVQKRCRRSTRPYRQ</sequence>
<accession>A0A559K4I5</accession>
<dbReference type="GO" id="GO:0006310">
    <property type="term" value="P:DNA recombination"/>
    <property type="evidence" value="ECO:0007669"/>
    <property type="project" value="UniProtKB-KW"/>
</dbReference>
<keyword evidence="1" id="KW-0233">DNA recombination</keyword>
<dbReference type="InterPro" id="IPR011010">
    <property type="entry name" value="DNA_brk_join_enz"/>
</dbReference>
<evidence type="ECO:0000313" key="4">
    <source>
        <dbReference type="Proteomes" id="UP000317036"/>
    </source>
</evidence>
<evidence type="ECO:0000313" key="3">
    <source>
        <dbReference type="EMBL" id="TVY07052.1"/>
    </source>
</evidence>
<dbReference type="EMBL" id="VNJI01000044">
    <property type="protein sequence ID" value="TVY07052.1"/>
    <property type="molecule type" value="Genomic_DNA"/>
</dbReference>
<reference evidence="3 4" key="1">
    <citation type="submission" date="2019-07" db="EMBL/GenBank/DDBJ databases">
        <authorList>
            <person name="Kim J."/>
        </authorList>
    </citation>
    <scope>NUCLEOTIDE SEQUENCE [LARGE SCALE GENOMIC DNA]</scope>
    <source>
        <strain evidence="3 4">JC52</strain>
    </source>
</reference>
<dbReference type="Pfam" id="PF00589">
    <property type="entry name" value="Phage_integrase"/>
    <property type="match status" value="1"/>
</dbReference>
<organism evidence="3 4">
    <name type="scientific">Paenibacillus cremeus</name>
    <dbReference type="NCBI Taxonomy" id="2163881"/>
    <lineage>
        <taxon>Bacteria</taxon>
        <taxon>Bacillati</taxon>
        <taxon>Bacillota</taxon>
        <taxon>Bacilli</taxon>
        <taxon>Bacillales</taxon>
        <taxon>Paenibacillaceae</taxon>
        <taxon>Paenibacillus</taxon>
    </lineage>
</organism>
<dbReference type="InterPro" id="IPR013762">
    <property type="entry name" value="Integrase-like_cat_sf"/>
</dbReference>
<comment type="caution">
    <text evidence="3">The sequence shown here is derived from an EMBL/GenBank/DDBJ whole genome shotgun (WGS) entry which is preliminary data.</text>
</comment>
<dbReference type="OrthoDB" id="107900at2"/>
<dbReference type="GO" id="GO:0015074">
    <property type="term" value="P:DNA integration"/>
    <property type="evidence" value="ECO:0007669"/>
    <property type="project" value="InterPro"/>
</dbReference>
<protein>
    <submittedName>
        <fullName evidence="3">Tyrosine-type recombinase/integrase</fullName>
    </submittedName>
</protein>
<proteinExistence type="predicted"/>